<gene>
    <name evidence="1" type="ORF">H6P81_002611</name>
</gene>
<name>A0AAV7FET8_ARIFI</name>
<dbReference type="EMBL" id="JAINDJ010000002">
    <property type="protein sequence ID" value="KAG9458103.1"/>
    <property type="molecule type" value="Genomic_DNA"/>
</dbReference>
<organism evidence="1 2">
    <name type="scientific">Aristolochia fimbriata</name>
    <name type="common">White veined hardy Dutchman's pipe vine</name>
    <dbReference type="NCBI Taxonomy" id="158543"/>
    <lineage>
        <taxon>Eukaryota</taxon>
        <taxon>Viridiplantae</taxon>
        <taxon>Streptophyta</taxon>
        <taxon>Embryophyta</taxon>
        <taxon>Tracheophyta</taxon>
        <taxon>Spermatophyta</taxon>
        <taxon>Magnoliopsida</taxon>
        <taxon>Magnoliidae</taxon>
        <taxon>Piperales</taxon>
        <taxon>Aristolochiaceae</taxon>
        <taxon>Aristolochia</taxon>
    </lineage>
</organism>
<proteinExistence type="predicted"/>
<dbReference type="AlphaFoldDB" id="A0AAV7FET8"/>
<reference evidence="1 2" key="1">
    <citation type="submission" date="2021-07" db="EMBL/GenBank/DDBJ databases">
        <title>The Aristolochia fimbriata genome: insights into angiosperm evolution, floral development and chemical biosynthesis.</title>
        <authorList>
            <person name="Jiao Y."/>
        </authorList>
    </citation>
    <scope>NUCLEOTIDE SEQUENCE [LARGE SCALE GENOMIC DNA]</scope>
    <source>
        <strain evidence="1">IBCAS-2021</strain>
        <tissue evidence="1">Leaf</tissue>
    </source>
</reference>
<keyword evidence="2" id="KW-1185">Reference proteome</keyword>
<sequence length="128" mass="12954">MGAGCHRGGDNCRNRGLVSAAQATRLIVVPTGNILVTTTIVASSASLVGNVTECVPGMYTVPALVIASLPENIGSPSVGDVGVASNAALPSAVPSTIANMAEIGCYGSVRGLPCVQLQLLKGYHEYRS</sequence>
<comment type="caution">
    <text evidence="1">The sequence shown here is derived from an EMBL/GenBank/DDBJ whole genome shotgun (WGS) entry which is preliminary data.</text>
</comment>
<dbReference type="Proteomes" id="UP000825729">
    <property type="component" value="Unassembled WGS sequence"/>
</dbReference>
<evidence type="ECO:0000313" key="1">
    <source>
        <dbReference type="EMBL" id="KAG9458103.1"/>
    </source>
</evidence>
<accession>A0AAV7FET8</accession>
<protein>
    <submittedName>
        <fullName evidence="1">Uncharacterized protein</fullName>
    </submittedName>
</protein>
<evidence type="ECO:0000313" key="2">
    <source>
        <dbReference type="Proteomes" id="UP000825729"/>
    </source>
</evidence>